<gene>
    <name evidence="1" type="ORF">BDR25DRAFT_300190</name>
</gene>
<dbReference type="EMBL" id="MU003493">
    <property type="protein sequence ID" value="KAF2477167.1"/>
    <property type="molecule type" value="Genomic_DNA"/>
</dbReference>
<comment type="caution">
    <text evidence="1">The sequence shown here is derived from an EMBL/GenBank/DDBJ whole genome shotgun (WGS) entry which is preliminary data.</text>
</comment>
<reference evidence="1" key="1">
    <citation type="journal article" date="2020" name="Stud. Mycol.">
        <title>101 Dothideomycetes genomes: a test case for predicting lifestyles and emergence of pathogens.</title>
        <authorList>
            <person name="Haridas S."/>
            <person name="Albert R."/>
            <person name="Binder M."/>
            <person name="Bloem J."/>
            <person name="Labutti K."/>
            <person name="Salamov A."/>
            <person name="Andreopoulos B."/>
            <person name="Baker S."/>
            <person name="Barry K."/>
            <person name="Bills G."/>
            <person name="Bluhm B."/>
            <person name="Cannon C."/>
            <person name="Castanera R."/>
            <person name="Culley D."/>
            <person name="Daum C."/>
            <person name="Ezra D."/>
            <person name="Gonzalez J."/>
            <person name="Henrissat B."/>
            <person name="Kuo A."/>
            <person name="Liang C."/>
            <person name="Lipzen A."/>
            <person name="Lutzoni F."/>
            <person name="Magnuson J."/>
            <person name="Mondo S."/>
            <person name="Nolan M."/>
            <person name="Ohm R."/>
            <person name="Pangilinan J."/>
            <person name="Park H.-J."/>
            <person name="Ramirez L."/>
            <person name="Alfaro M."/>
            <person name="Sun H."/>
            <person name="Tritt A."/>
            <person name="Yoshinaga Y."/>
            <person name="Zwiers L.-H."/>
            <person name="Turgeon B."/>
            <person name="Goodwin S."/>
            <person name="Spatafora J."/>
            <person name="Crous P."/>
            <person name="Grigoriev I."/>
        </authorList>
    </citation>
    <scope>NUCLEOTIDE SEQUENCE</scope>
    <source>
        <strain evidence="1">ATCC 200398</strain>
    </source>
</reference>
<name>A0ACB6RDH8_9PLEO</name>
<protein>
    <submittedName>
        <fullName evidence="1">Uncharacterized protein</fullName>
    </submittedName>
</protein>
<accession>A0ACB6RDH8</accession>
<organism evidence="1 2">
    <name type="scientific">Lindgomyces ingoldianus</name>
    <dbReference type="NCBI Taxonomy" id="673940"/>
    <lineage>
        <taxon>Eukaryota</taxon>
        <taxon>Fungi</taxon>
        <taxon>Dikarya</taxon>
        <taxon>Ascomycota</taxon>
        <taxon>Pezizomycotina</taxon>
        <taxon>Dothideomycetes</taxon>
        <taxon>Pleosporomycetidae</taxon>
        <taxon>Pleosporales</taxon>
        <taxon>Lindgomycetaceae</taxon>
        <taxon>Lindgomyces</taxon>
    </lineage>
</organism>
<keyword evidence="2" id="KW-1185">Reference proteome</keyword>
<dbReference type="Proteomes" id="UP000799755">
    <property type="component" value="Unassembled WGS sequence"/>
</dbReference>
<evidence type="ECO:0000313" key="2">
    <source>
        <dbReference type="Proteomes" id="UP000799755"/>
    </source>
</evidence>
<evidence type="ECO:0000313" key="1">
    <source>
        <dbReference type="EMBL" id="KAF2477167.1"/>
    </source>
</evidence>
<proteinExistence type="predicted"/>
<sequence length="256" mass="27672">MDSMRSLNTSLPRATKPKPTPPPDLSQTFRMAALAVTNLYKAAVADSENTHAEGYQQALDDLLGFLDKENLGVGDGEGWRIRQWVTERQDKVFTGPATSDSDEDVAEEKRARSSSPVLGRNSSLEDVHTSEPPHVEAPQRSDSAPPPIHTEPPATDVDMAPPAIFQFSSPHVHPANGANDSAGPDLSAAARRAFATPRRTSIRSSSRNLQRSAASNLLSLGNGAGQKRKLMSEFFNIDNFSDRRDGNGGGKRGRML</sequence>